<protein>
    <submittedName>
        <fullName evidence="1">Uncharacterized protein</fullName>
    </submittedName>
</protein>
<dbReference type="Proteomes" id="UP000006038">
    <property type="component" value="Chromosome 8"/>
</dbReference>
<dbReference type="HOGENOM" id="CLU_2892725_0_0_1"/>
<sequence length="63" mass="7072">SNLDTQSCRSLPLRPCLLPGARSTSVVCPENTNYVSSFKNKLHFLNKTPAALSSFYKFHKLEN</sequence>
<evidence type="ECO:0000313" key="2">
    <source>
        <dbReference type="Proteomes" id="UP000006038"/>
    </source>
</evidence>
<dbReference type="Gramene" id="OB08G30930.1">
    <property type="protein sequence ID" value="OB08G30930.1"/>
    <property type="gene ID" value="OB08G30930"/>
</dbReference>
<proteinExistence type="predicted"/>
<evidence type="ECO:0000313" key="1">
    <source>
        <dbReference type="EnsemblPlants" id="OB08G30930.1"/>
    </source>
</evidence>
<organism evidence="1">
    <name type="scientific">Oryza brachyantha</name>
    <name type="common">malo sina</name>
    <dbReference type="NCBI Taxonomy" id="4533"/>
    <lineage>
        <taxon>Eukaryota</taxon>
        <taxon>Viridiplantae</taxon>
        <taxon>Streptophyta</taxon>
        <taxon>Embryophyta</taxon>
        <taxon>Tracheophyta</taxon>
        <taxon>Spermatophyta</taxon>
        <taxon>Magnoliopsida</taxon>
        <taxon>Liliopsida</taxon>
        <taxon>Poales</taxon>
        <taxon>Poaceae</taxon>
        <taxon>BOP clade</taxon>
        <taxon>Oryzoideae</taxon>
        <taxon>Oryzeae</taxon>
        <taxon>Oryzinae</taxon>
        <taxon>Oryza</taxon>
    </lineage>
</organism>
<name>J3MVG2_ORYBR</name>
<reference evidence="1" key="1">
    <citation type="journal article" date="2013" name="Nat. Commun.">
        <title>Whole-genome sequencing of Oryza brachyantha reveals mechanisms underlying Oryza genome evolution.</title>
        <authorList>
            <person name="Chen J."/>
            <person name="Huang Q."/>
            <person name="Gao D."/>
            <person name="Wang J."/>
            <person name="Lang Y."/>
            <person name="Liu T."/>
            <person name="Li B."/>
            <person name="Bai Z."/>
            <person name="Luis Goicoechea J."/>
            <person name="Liang C."/>
            <person name="Chen C."/>
            <person name="Zhang W."/>
            <person name="Sun S."/>
            <person name="Liao Y."/>
            <person name="Zhang X."/>
            <person name="Yang L."/>
            <person name="Song C."/>
            <person name="Wang M."/>
            <person name="Shi J."/>
            <person name="Liu G."/>
            <person name="Liu J."/>
            <person name="Zhou H."/>
            <person name="Zhou W."/>
            <person name="Yu Q."/>
            <person name="An N."/>
            <person name="Chen Y."/>
            <person name="Cai Q."/>
            <person name="Wang B."/>
            <person name="Liu B."/>
            <person name="Min J."/>
            <person name="Huang Y."/>
            <person name="Wu H."/>
            <person name="Li Z."/>
            <person name="Zhang Y."/>
            <person name="Yin Y."/>
            <person name="Song W."/>
            <person name="Jiang J."/>
            <person name="Jackson S.A."/>
            <person name="Wing R.A."/>
            <person name="Wang J."/>
            <person name="Chen M."/>
        </authorList>
    </citation>
    <scope>NUCLEOTIDE SEQUENCE [LARGE SCALE GENOMIC DNA]</scope>
    <source>
        <strain evidence="1">cv. IRGC 101232</strain>
    </source>
</reference>
<keyword evidence="2" id="KW-1185">Reference proteome</keyword>
<reference evidence="1" key="2">
    <citation type="submission" date="2013-04" db="UniProtKB">
        <authorList>
            <consortium name="EnsemblPlants"/>
        </authorList>
    </citation>
    <scope>IDENTIFICATION</scope>
</reference>
<dbReference type="AlphaFoldDB" id="J3MVG2"/>
<accession>J3MVG2</accession>
<dbReference type="EnsemblPlants" id="OB08G30930.1">
    <property type="protein sequence ID" value="OB08G30930.1"/>
    <property type="gene ID" value="OB08G30930"/>
</dbReference>